<evidence type="ECO:0000313" key="6">
    <source>
        <dbReference type="EMBL" id="ETW05077.1"/>
    </source>
</evidence>
<keyword evidence="2" id="KW-0378">Hydrolase</keyword>
<dbReference type="VEuPathDB" id="FungiDB:H310_04107"/>
<accession>A0A024UGS6</accession>
<feature type="compositionally biased region" description="Polar residues" evidence="4">
    <location>
        <begin position="1"/>
        <end position="11"/>
    </location>
</feature>
<dbReference type="RefSeq" id="XP_008866517.1">
    <property type="nucleotide sequence ID" value="XM_008868295.1"/>
</dbReference>
<dbReference type="STRING" id="157072.A0A024UGS6"/>
<sequence>MFTRFRFSQSAVHPPECRQRSSSMPPTSGAERTAKRKEVDEEAPTDATLNLAKKSKHATRVLPRKWQERYRSICDDCFGLVQECTHFPEVPLRLLIVGHNPSDHAWQSGFSYSNPTNRLWKLLAGEYYKTVWKGVLPKDWTMSDQNKMPHALGIGFSDLGIEPGNDASKYDRKTMTKWKHDFYARMRQHLRRVAATLHENDASASMAMKCSNAYQHGPLLVAFSGKRQFTYLFDPPAKHSIPNGKQEHASLPPDWPLPPSCEVWVLPSTSGRAAMTEAQRCQPYMDLAARFHELAPSASVQAPNFTCDANSANSVP</sequence>
<dbReference type="RefSeq" id="XP_008866515.1">
    <property type="nucleotide sequence ID" value="XM_008868293.1"/>
</dbReference>
<dbReference type="PANTHER" id="PTHR12159:SF9">
    <property type="entry name" value="G_T MISMATCH-SPECIFIC THYMINE DNA GLYCOSYLASE"/>
    <property type="match status" value="1"/>
</dbReference>
<dbReference type="CDD" id="cd10028">
    <property type="entry name" value="UDG-F2_TDG_MUG"/>
    <property type="match status" value="1"/>
</dbReference>
<dbReference type="InterPro" id="IPR015637">
    <property type="entry name" value="MUG/TDG"/>
</dbReference>
<dbReference type="GO" id="GO:0006285">
    <property type="term" value="P:base-excision repair, AP site formation"/>
    <property type="evidence" value="ECO:0007669"/>
    <property type="project" value="InterPro"/>
</dbReference>
<proteinExistence type="predicted"/>
<feature type="region of interest" description="Disordered" evidence="4">
    <location>
        <begin position="1"/>
        <end position="45"/>
    </location>
</feature>
<evidence type="ECO:0000256" key="3">
    <source>
        <dbReference type="ARBA" id="ARBA00023204"/>
    </source>
</evidence>
<dbReference type="EMBL" id="KI913957">
    <property type="protein sequence ID" value="ETW05077.1"/>
    <property type="molecule type" value="Genomic_DNA"/>
</dbReference>
<dbReference type="EMBL" id="KI913957">
    <property type="protein sequence ID" value="ETW05078.1"/>
    <property type="molecule type" value="Genomic_DNA"/>
</dbReference>
<dbReference type="Pfam" id="PF03167">
    <property type="entry name" value="UDG"/>
    <property type="match status" value="1"/>
</dbReference>
<dbReference type="OrthoDB" id="565731at2759"/>
<dbReference type="InterPro" id="IPR005122">
    <property type="entry name" value="Uracil-DNA_glycosylase-like"/>
</dbReference>
<dbReference type="eggNOG" id="ENOG502RYQ9">
    <property type="taxonomic scope" value="Eukaryota"/>
</dbReference>
<evidence type="ECO:0000256" key="2">
    <source>
        <dbReference type="ARBA" id="ARBA00022801"/>
    </source>
</evidence>
<evidence type="ECO:0000256" key="1">
    <source>
        <dbReference type="ARBA" id="ARBA00022763"/>
    </source>
</evidence>
<keyword evidence="1" id="KW-0227">DNA damage</keyword>
<dbReference type="Gene3D" id="3.40.470.10">
    <property type="entry name" value="Uracil-DNA glycosylase-like domain"/>
    <property type="match status" value="1"/>
</dbReference>
<dbReference type="GeneID" id="20081157"/>
<feature type="non-terminal residue" evidence="6">
    <location>
        <position position="1"/>
    </location>
</feature>
<reference evidence="6" key="1">
    <citation type="submission" date="2013-12" db="EMBL/GenBank/DDBJ databases">
        <title>The Genome Sequence of Aphanomyces invadans NJM9701.</title>
        <authorList>
            <consortium name="The Broad Institute Genomics Platform"/>
            <person name="Russ C."/>
            <person name="Tyler B."/>
            <person name="van West P."/>
            <person name="Dieguez-Uribeondo J."/>
            <person name="Young S.K."/>
            <person name="Zeng Q."/>
            <person name="Gargeya S."/>
            <person name="Fitzgerald M."/>
            <person name="Abouelleil A."/>
            <person name="Alvarado L."/>
            <person name="Chapman S.B."/>
            <person name="Gainer-Dewar J."/>
            <person name="Goldberg J."/>
            <person name="Griggs A."/>
            <person name="Gujja S."/>
            <person name="Hansen M."/>
            <person name="Howarth C."/>
            <person name="Imamovic A."/>
            <person name="Ireland A."/>
            <person name="Larimer J."/>
            <person name="McCowan C."/>
            <person name="Murphy C."/>
            <person name="Pearson M."/>
            <person name="Poon T.W."/>
            <person name="Priest M."/>
            <person name="Roberts A."/>
            <person name="Saif S."/>
            <person name="Shea T."/>
            <person name="Sykes S."/>
            <person name="Wortman J."/>
            <person name="Nusbaum C."/>
            <person name="Birren B."/>
        </authorList>
    </citation>
    <scope>NUCLEOTIDE SEQUENCE [LARGE SCALE GENOMIC DNA]</scope>
    <source>
        <strain evidence="6">NJM9701</strain>
    </source>
</reference>
<feature type="domain" description="Uracil-DNA glycosylase-like" evidence="5">
    <location>
        <begin position="91"/>
        <end position="282"/>
    </location>
</feature>
<keyword evidence="3" id="KW-0234">DNA repair</keyword>
<dbReference type="InterPro" id="IPR036895">
    <property type="entry name" value="Uracil-DNA_glycosylase-like_sf"/>
</dbReference>
<organism evidence="6">
    <name type="scientific">Aphanomyces invadans</name>
    <dbReference type="NCBI Taxonomy" id="157072"/>
    <lineage>
        <taxon>Eukaryota</taxon>
        <taxon>Sar</taxon>
        <taxon>Stramenopiles</taxon>
        <taxon>Oomycota</taxon>
        <taxon>Saprolegniomycetes</taxon>
        <taxon>Saprolegniales</taxon>
        <taxon>Verrucalvaceae</taxon>
        <taxon>Aphanomyces</taxon>
    </lineage>
</organism>
<dbReference type="SUPFAM" id="SSF52141">
    <property type="entry name" value="Uracil-DNA glycosylase-like"/>
    <property type="match status" value="1"/>
</dbReference>
<dbReference type="AlphaFoldDB" id="A0A024UGS6"/>
<dbReference type="PANTHER" id="PTHR12159">
    <property type="entry name" value="G/T AND G/U MISMATCH-SPECIFIC DNA GLYCOSYLASE"/>
    <property type="match status" value="1"/>
</dbReference>
<dbReference type="GO" id="GO:0004844">
    <property type="term" value="F:uracil DNA N-glycosylase activity"/>
    <property type="evidence" value="ECO:0007669"/>
    <property type="project" value="TreeGrafter"/>
</dbReference>
<name>A0A024UGS6_9STRA</name>
<gene>
    <name evidence="6" type="ORF">H310_04107</name>
</gene>
<evidence type="ECO:0000256" key="4">
    <source>
        <dbReference type="SAM" id="MobiDB-lite"/>
    </source>
</evidence>
<dbReference type="GO" id="GO:0008263">
    <property type="term" value="F:pyrimidine-specific mismatch base pair DNA N-glycosylase activity"/>
    <property type="evidence" value="ECO:0007669"/>
    <property type="project" value="TreeGrafter"/>
</dbReference>
<evidence type="ECO:0000259" key="5">
    <source>
        <dbReference type="Pfam" id="PF03167"/>
    </source>
</evidence>
<protein>
    <recommendedName>
        <fullName evidence="5">Uracil-DNA glycosylase-like domain-containing protein</fullName>
    </recommendedName>
</protein>